<dbReference type="InterPro" id="IPR051678">
    <property type="entry name" value="AGP_Transferase"/>
</dbReference>
<dbReference type="SUPFAM" id="SSF56112">
    <property type="entry name" value="Protein kinase-like (PK-like)"/>
    <property type="match status" value="1"/>
</dbReference>
<accession>A0ABP8DGU1</accession>
<dbReference type="RefSeq" id="WP_345132584.1">
    <property type="nucleotide sequence ID" value="NZ_BAABAT010000021.1"/>
</dbReference>
<name>A0ABP8DGU1_9ACTN</name>
<evidence type="ECO:0000313" key="2">
    <source>
        <dbReference type="EMBL" id="GAA4255585.1"/>
    </source>
</evidence>
<dbReference type="EMBL" id="BAABAT010000021">
    <property type="protein sequence ID" value="GAA4255585.1"/>
    <property type="molecule type" value="Genomic_DNA"/>
</dbReference>
<dbReference type="Pfam" id="PF01636">
    <property type="entry name" value="APH"/>
    <property type="match status" value="1"/>
</dbReference>
<sequence>MRIHAASLGLLYEGPCSGGEIGAAYVRFPDGRRAVLGEGNPASAPLLEIARSAGIPAPHYLLVSSRFIVQSLLPGRPPAAITARLVDEMSAVSRRCAGLLRNTELQPLHLYLQSPGPGFCLHDSLAQYSPRSAALLSSIRAVPLLDLPGDDLVHVDFHPGNVLVSPDGTITGVVDWDGAGRGNRAFDLVTLLFYVQRHAPSLAPSLIAQALELAPPLVLQASWAHMSLRQVDWSLRFHSVAEVETWLAVAESPPPALF</sequence>
<protein>
    <recommendedName>
        <fullName evidence="1">Aminoglycoside phosphotransferase domain-containing protein</fullName>
    </recommendedName>
</protein>
<evidence type="ECO:0000313" key="3">
    <source>
        <dbReference type="Proteomes" id="UP001500620"/>
    </source>
</evidence>
<dbReference type="InterPro" id="IPR002575">
    <property type="entry name" value="Aminoglycoside_PTrfase"/>
</dbReference>
<organism evidence="2 3">
    <name type="scientific">Dactylosporangium darangshiense</name>
    <dbReference type="NCBI Taxonomy" id="579108"/>
    <lineage>
        <taxon>Bacteria</taxon>
        <taxon>Bacillati</taxon>
        <taxon>Actinomycetota</taxon>
        <taxon>Actinomycetes</taxon>
        <taxon>Micromonosporales</taxon>
        <taxon>Micromonosporaceae</taxon>
        <taxon>Dactylosporangium</taxon>
    </lineage>
</organism>
<comment type="caution">
    <text evidence="2">The sequence shown here is derived from an EMBL/GenBank/DDBJ whole genome shotgun (WGS) entry which is preliminary data.</text>
</comment>
<evidence type="ECO:0000259" key="1">
    <source>
        <dbReference type="Pfam" id="PF01636"/>
    </source>
</evidence>
<dbReference type="InterPro" id="IPR011009">
    <property type="entry name" value="Kinase-like_dom_sf"/>
</dbReference>
<dbReference type="PANTHER" id="PTHR21310">
    <property type="entry name" value="AMINOGLYCOSIDE PHOSPHOTRANSFERASE-RELATED-RELATED"/>
    <property type="match status" value="1"/>
</dbReference>
<reference evidence="3" key="1">
    <citation type="journal article" date="2019" name="Int. J. Syst. Evol. Microbiol.">
        <title>The Global Catalogue of Microorganisms (GCM) 10K type strain sequencing project: providing services to taxonomists for standard genome sequencing and annotation.</title>
        <authorList>
            <consortium name="The Broad Institute Genomics Platform"/>
            <consortium name="The Broad Institute Genome Sequencing Center for Infectious Disease"/>
            <person name="Wu L."/>
            <person name="Ma J."/>
        </authorList>
    </citation>
    <scope>NUCLEOTIDE SEQUENCE [LARGE SCALE GENOMIC DNA]</scope>
    <source>
        <strain evidence="3">JCM 17441</strain>
    </source>
</reference>
<gene>
    <name evidence="2" type="ORF">GCM10022255_065010</name>
</gene>
<dbReference type="Proteomes" id="UP001500620">
    <property type="component" value="Unassembled WGS sequence"/>
</dbReference>
<dbReference type="PANTHER" id="PTHR21310:SF15">
    <property type="entry name" value="AMINOGLYCOSIDE PHOSPHOTRANSFERASE DOMAIN-CONTAINING PROTEIN"/>
    <property type="match status" value="1"/>
</dbReference>
<dbReference type="Gene3D" id="3.90.1200.10">
    <property type="match status" value="1"/>
</dbReference>
<feature type="domain" description="Aminoglycoside phosphotransferase" evidence="1">
    <location>
        <begin position="46"/>
        <end position="211"/>
    </location>
</feature>
<proteinExistence type="predicted"/>
<keyword evidence="3" id="KW-1185">Reference proteome</keyword>